<sequence length="168" mass="18773">MTPHCNKVEQFCVLAEKCIHDTIPICGRSGEEMRTFLDLCDLLEYACDSNNVFTHIEDTVGCPIAKPGLKLNDCLLIERTVRACNELGNRSPLRLSHIDVDNKVEQFCVLAEKCIHDTIPICGRSGEEMRTFLDLCDLLEYACDSNNVFTHIEDTVGCPIAKPGLKVI</sequence>
<name>A0ACC0KNR6_CHOFU</name>
<protein>
    <submittedName>
        <fullName evidence="1">Uncharacterized protein</fullName>
    </submittedName>
</protein>
<proteinExistence type="predicted"/>
<gene>
    <name evidence="1" type="ORF">MSG28_011926</name>
</gene>
<keyword evidence="2" id="KW-1185">Reference proteome</keyword>
<evidence type="ECO:0000313" key="2">
    <source>
        <dbReference type="Proteomes" id="UP001064048"/>
    </source>
</evidence>
<dbReference type="EMBL" id="CM046120">
    <property type="protein sequence ID" value="KAI8437686.1"/>
    <property type="molecule type" value="Genomic_DNA"/>
</dbReference>
<dbReference type="Proteomes" id="UP001064048">
    <property type="component" value="Chromosome 20"/>
</dbReference>
<organism evidence="1 2">
    <name type="scientific">Choristoneura fumiferana</name>
    <name type="common">Spruce budworm moth</name>
    <name type="synonym">Archips fumiferana</name>
    <dbReference type="NCBI Taxonomy" id="7141"/>
    <lineage>
        <taxon>Eukaryota</taxon>
        <taxon>Metazoa</taxon>
        <taxon>Ecdysozoa</taxon>
        <taxon>Arthropoda</taxon>
        <taxon>Hexapoda</taxon>
        <taxon>Insecta</taxon>
        <taxon>Pterygota</taxon>
        <taxon>Neoptera</taxon>
        <taxon>Endopterygota</taxon>
        <taxon>Lepidoptera</taxon>
        <taxon>Glossata</taxon>
        <taxon>Ditrysia</taxon>
        <taxon>Tortricoidea</taxon>
        <taxon>Tortricidae</taxon>
        <taxon>Tortricinae</taxon>
        <taxon>Choristoneura</taxon>
    </lineage>
</organism>
<reference evidence="1 2" key="1">
    <citation type="journal article" date="2022" name="Genome Biol. Evol.">
        <title>The Spruce Budworm Genome: Reconstructing the Evolutionary History of Antifreeze Proteins.</title>
        <authorList>
            <person name="Beliveau C."/>
            <person name="Gagne P."/>
            <person name="Picq S."/>
            <person name="Vernygora O."/>
            <person name="Keeling C.I."/>
            <person name="Pinkney K."/>
            <person name="Doucet D."/>
            <person name="Wen F."/>
            <person name="Johnston J.S."/>
            <person name="Maaroufi H."/>
            <person name="Boyle B."/>
            <person name="Laroche J."/>
            <person name="Dewar K."/>
            <person name="Juretic N."/>
            <person name="Blackburn G."/>
            <person name="Nisole A."/>
            <person name="Brunet B."/>
            <person name="Brandao M."/>
            <person name="Lumley L."/>
            <person name="Duan J."/>
            <person name="Quan G."/>
            <person name="Lucarotti C.J."/>
            <person name="Roe A.D."/>
            <person name="Sperling F.A.H."/>
            <person name="Levesque R.C."/>
            <person name="Cusson M."/>
        </authorList>
    </citation>
    <scope>NUCLEOTIDE SEQUENCE [LARGE SCALE GENOMIC DNA]</scope>
    <source>
        <strain evidence="1">Glfc:IPQL:Cfum</strain>
    </source>
</reference>
<evidence type="ECO:0000313" key="1">
    <source>
        <dbReference type="EMBL" id="KAI8437686.1"/>
    </source>
</evidence>
<comment type="caution">
    <text evidence="1">The sequence shown here is derived from an EMBL/GenBank/DDBJ whole genome shotgun (WGS) entry which is preliminary data.</text>
</comment>
<accession>A0ACC0KNR6</accession>